<sequence>MQDAYKERQVFFRRVVMDFIVDNKVVPELGTTFWLIEDGGTGERFMGYTSLSEDMVFPVYHTLLLLEQLVYKKVRIIGRYPGISGVIRDPLIASKVAELQNEGFEIDIVPMGKQSVPKLAKLYHELRNERLAGMKVHFSSSNSKLHFSSLDLNEAENRRVIEAKRVRNINNLKEDREHHFKKIKSQIADIRERNIGSVMVKEKRYRQLRDYVERFIECDNALEEMMIKDKFSSEQMKF</sequence>
<reference evidence="1 2" key="1">
    <citation type="submission" date="2020-03" db="EMBL/GenBank/DDBJ databases">
        <authorList>
            <person name="Sun Q."/>
        </authorList>
    </citation>
    <scope>NUCLEOTIDE SEQUENCE [LARGE SCALE GENOMIC DNA]</scope>
    <source>
        <strain evidence="1 2">KACC 21451</strain>
    </source>
</reference>
<gene>
    <name evidence="1" type="ORF">GWK17_21230</name>
</gene>
<organism evidence="1 2">
    <name type="scientific">Mesobacillus selenatarsenatis</name>
    <dbReference type="NCBI Taxonomy" id="388741"/>
    <lineage>
        <taxon>Bacteria</taxon>
        <taxon>Bacillati</taxon>
        <taxon>Bacillota</taxon>
        <taxon>Bacilli</taxon>
        <taxon>Bacillales</taxon>
        <taxon>Bacillaceae</taxon>
        <taxon>Mesobacillus</taxon>
    </lineage>
</organism>
<accession>A0A846THJ5</accession>
<proteinExistence type="predicted"/>
<dbReference type="AlphaFoldDB" id="A0A846THJ5"/>
<evidence type="ECO:0000313" key="1">
    <source>
        <dbReference type="EMBL" id="NKE07963.1"/>
    </source>
</evidence>
<comment type="caution">
    <text evidence="1">The sequence shown here is derived from an EMBL/GenBank/DDBJ whole genome shotgun (WGS) entry which is preliminary data.</text>
</comment>
<protein>
    <submittedName>
        <fullName evidence="1">Uncharacterized protein</fullName>
    </submittedName>
</protein>
<name>A0A846THJ5_9BACI</name>
<evidence type="ECO:0000313" key="2">
    <source>
        <dbReference type="Proteomes" id="UP000587942"/>
    </source>
</evidence>
<dbReference type="Proteomes" id="UP000587942">
    <property type="component" value="Unassembled WGS sequence"/>
</dbReference>
<dbReference type="EMBL" id="JAAVUM010000023">
    <property type="protein sequence ID" value="NKE07963.1"/>
    <property type="molecule type" value="Genomic_DNA"/>
</dbReference>